<proteinExistence type="predicted"/>
<dbReference type="PROSITE" id="PS51462">
    <property type="entry name" value="NUDIX"/>
    <property type="match status" value="1"/>
</dbReference>
<evidence type="ECO:0000313" key="3">
    <source>
        <dbReference type="EMBL" id="SVC86534.1"/>
    </source>
</evidence>
<keyword evidence="1" id="KW-0378">Hydrolase</keyword>
<dbReference type="PROSITE" id="PS00893">
    <property type="entry name" value="NUDIX_BOX"/>
    <property type="match status" value="1"/>
</dbReference>
<dbReference type="AlphaFoldDB" id="A0A382QM16"/>
<dbReference type="SUPFAM" id="SSF55811">
    <property type="entry name" value="Nudix"/>
    <property type="match status" value="1"/>
</dbReference>
<dbReference type="InterPro" id="IPR051325">
    <property type="entry name" value="Nudix_hydrolase_domain"/>
</dbReference>
<dbReference type="Pfam" id="PF00293">
    <property type="entry name" value="NUDIX"/>
    <property type="match status" value="1"/>
</dbReference>
<organism evidence="3">
    <name type="scientific">marine metagenome</name>
    <dbReference type="NCBI Taxonomy" id="408172"/>
    <lineage>
        <taxon>unclassified sequences</taxon>
        <taxon>metagenomes</taxon>
        <taxon>ecological metagenomes</taxon>
    </lineage>
</organism>
<evidence type="ECO:0000259" key="2">
    <source>
        <dbReference type="PROSITE" id="PS51462"/>
    </source>
</evidence>
<dbReference type="GO" id="GO:0006167">
    <property type="term" value="P:AMP biosynthetic process"/>
    <property type="evidence" value="ECO:0007669"/>
    <property type="project" value="TreeGrafter"/>
</dbReference>
<dbReference type="PANTHER" id="PTHR21340:SF0">
    <property type="entry name" value="BIS(5'-NUCLEOSYL)-TETRAPHOSPHATASE [ASYMMETRICAL]"/>
    <property type="match status" value="1"/>
</dbReference>
<dbReference type="InterPro" id="IPR000086">
    <property type="entry name" value="NUDIX_hydrolase_dom"/>
</dbReference>
<dbReference type="PANTHER" id="PTHR21340">
    <property type="entry name" value="DIADENOSINE 5,5-P1,P4-TETRAPHOSPHATE PYROPHOSPHOHYDROLASE MUTT"/>
    <property type="match status" value="1"/>
</dbReference>
<evidence type="ECO:0000256" key="1">
    <source>
        <dbReference type="ARBA" id="ARBA00022801"/>
    </source>
</evidence>
<sequence>MNTTKYAECAGGIVINNKKEVVVVNQNHDSWSLPKGHVEEGEDKLTAAKREIFEESGIKKIEFIKPLGCYSRYRIGLDGNDDKSELKKIYIFLFKSSQLILKPIDPNNPIAKWIRYKDVSNLLTHPKDKEFYLSTLNLWIDI</sequence>
<dbReference type="Gene3D" id="3.90.79.10">
    <property type="entry name" value="Nucleoside Triphosphate Pyrophosphohydrolase"/>
    <property type="match status" value="1"/>
</dbReference>
<dbReference type="InterPro" id="IPR020084">
    <property type="entry name" value="NUDIX_hydrolase_CS"/>
</dbReference>
<accession>A0A382QM16</accession>
<dbReference type="GO" id="GO:0004081">
    <property type="term" value="F:bis(5'-nucleosyl)-tetraphosphatase (asymmetrical) activity"/>
    <property type="evidence" value="ECO:0007669"/>
    <property type="project" value="TreeGrafter"/>
</dbReference>
<name>A0A382QM16_9ZZZZ</name>
<reference evidence="3" key="1">
    <citation type="submission" date="2018-05" db="EMBL/GenBank/DDBJ databases">
        <authorList>
            <person name="Lanie J.A."/>
            <person name="Ng W.-L."/>
            <person name="Kazmierczak K.M."/>
            <person name="Andrzejewski T.M."/>
            <person name="Davidsen T.M."/>
            <person name="Wayne K.J."/>
            <person name="Tettelin H."/>
            <person name="Glass J.I."/>
            <person name="Rusch D."/>
            <person name="Podicherti R."/>
            <person name="Tsui H.-C.T."/>
            <person name="Winkler M.E."/>
        </authorList>
    </citation>
    <scope>NUCLEOTIDE SEQUENCE</scope>
</reference>
<dbReference type="GO" id="GO:0006754">
    <property type="term" value="P:ATP biosynthetic process"/>
    <property type="evidence" value="ECO:0007669"/>
    <property type="project" value="TreeGrafter"/>
</dbReference>
<dbReference type="InterPro" id="IPR015797">
    <property type="entry name" value="NUDIX_hydrolase-like_dom_sf"/>
</dbReference>
<gene>
    <name evidence="3" type="ORF">METZ01_LOCUS339388</name>
</gene>
<feature type="domain" description="Nudix hydrolase" evidence="2">
    <location>
        <begin position="5"/>
        <end position="137"/>
    </location>
</feature>
<dbReference type="InterPro" id="IPR020476">
    <property type="entry name" value="Nudix_hydrolase"/>
</dbReference>
<dbReference type="PRINTS" id="PR00502">
    <property type="entry name" value="NUDIXFAMILY"/>
</dbReference>
<dbReference type="EMBL" id="UINC01115475">
    <property type="protein sequence ID" value="SVC86534.1"/>
    <property type="molecule type" value="Genomic_DNA"/>
</dbReference>
<protein>
    <recommendedName>
        <fullName evidence="2">Nudix hydrolase domain-containing protein</fullName>
    </recommendedName>
</protein>